<evidence type="ECO:0000313" key="4">
    <source>
        <dbReference type="Proteomes" id="UP001500866"/>
    </source>
</evidence>
<keyword evidence="1" id="KW-1133">Transmembrane helix</keyword>
<gene>
    <name evidence="3" type="ORF">GCM10009001_10420</name>
</gene>
<feature type="transmembrane region" description="Helical" evidence="1">
    <location>
        <begin position="88"/>
        <end position="109"/>
    </location>
</feature>
<evidence type="ECO:0000313" key="3">
    <source>
        <dbReference type="EMBL" id="GAA0596236.1"/>
    </source>
</evidence>
<dbReference type="Gene3D" id="1.20.144.10">
    <property type="entry name" value="Phosphatidic acid phosphatase type 2/haloperoxidase"/>
    <property type="match status" value="2"/>
</dbReference>
<dbReference type="InterPro" id="IPR036938">
    <property type="entry name" value="PAP2/HPO_sf"/>
</dbReference>
<dbReference type="CDD" id="cd03392">
    <property type="entry name" value="PAP2_like_2"/>
    <property type="match status" value="1"/>
</dbReference>
<feature type="transmembrane region" description="Helical" evidence="1">
    <location>
        <begin position="129"/>
        <end position="147"/>
    </location>
</feature>
<dbReference type="InterPro" id="IPR000326">
    <property type="entry name" value="PAP2/HPO"/>
</dbReference>
<keyword evidence="1" id="KW-0472">Membrane</keyword>
<accession>A0ABP3QX70</accession>
<comment type="caution">
    <text evidence="3">The sequence shown here is derived from an EMBL/GenBank/DDBJ whole genome shotgun (WGS) entry which is preliminary data.</text>
</comment>
<dbReference type="Pfam" id="PF01569">
    <property type="entry name" value="PAP2"/>
    <property type="match status" value="1"/>
</dbReference>
<feature type="transmembrane region" description="Helical" evidence="1">
    <location>
        <begin position="181"/>
        <end position="202"/>
    </location>
</feature>
<dbReference type="PANTHER" id="PTHR14969:SF13">
    <property type="entry name" value="AT30094P"/>
    <property type="match status" value="1"/>
</dbReference>
<dbReference type="RefSeq" id="WP_343810931.1">
    <property type="nucleotide sequence ID" value="NZ_BAAADS010000006.1"/>
</dbReference>
<reference evidence="4" key="1">
    <citation type="journal article" date="2019" name="Int. J. Syst. Evol. Microbiol.">
        <title>The Global Catalogue of Microorganisms (GCM) 10K type strain sequencing project: providing services to taxonomists for standard genome sequencing and annotation.</title>
        <authorList>
            <consortium name="The Broad Institute Genomics Platform"/>
            <consortium name="The Broad Institute Genome Sequencing Center for Infectious Disease"/>
            <person name="Wu L."/>
            <person name="Ma J."/>
        </authorList>
    </citation>
    <scope>NUCLEOTIDE SEQUENCE [LARGE SCALE GENOMIC DNA]</scope>
    <source>
        <strain evidence="4">JCM 15395</strain>
    </source>
</reference>
<dbReference type="SMART" id="SM00014">
    <property type="entry name" value="acidPPc"/>
    <property type="match status" value="1"/>
</dbReference>
<dbReference type="EMBL" id="BAAADS010000006">
    <property type="protein sequence ID" value="GAA0596236.1"/>
    <property type="molecule type" value="Genomic_DNA"/>
</dbReference>
<keyword evidence="4" id="KW-1185">Reference proteome</keyword>
<dbReference type="PANTHER" id="PTHR14969">
    <property type="entry name" value="SPHINGOSINE-1-PHOSPHATE PHOSPHOHYDROLASE"/>
    <property type="match status" value="1"/>
</dbReference>
<evidence type="ECO:0000256" key="1">
    <source>
        <dbReference type="SAM" id="Phobius"/>
    </source>
</evidence>
<feature type="transmembrane region" description="Helical" evidence="1">
    <location>
        <begin position="154"/>
        <end position="175"/>
    </location>
</feature>
<feature type="domain" description="Phosphatidic acid phosphatase type 2/haloperoxidase" evidence="2">
    <location>
        <begin position="86"/>
        <end position="200"/>
    </location>
</feature>
<keyword evidence="1" id="KW-0812">Transmembrane</keyword>
<sequence length="215" mass="24314">MRKKDYSLLLILFSIMAVIMGIWVVKLVSGHILYVDQWTRELVAELAGSDIFTIFRWITELGSGTFLTLFTIIMSVVLWWIYRDFLPAVIFGLGTLSSHGLNVLIKVVVERERPSLFAAADAEGYSFPSGHAMMSTVCYGMLSYFLAKKIEHNTTAIIMHVSFLLLIFLIGISRYVINVHYLTDVLGGFFFGDICLFALIFLHKSVQRKRNGSPS</sequence>
<protein>
    <submittedName>
        <fullName evidence="3">Phosphatase PAP2 family protein</fullName>
    </submittedName>
</protein>
<name>A0ABP3QX70_9BACI</name>
<feature type="transmembrane region" description="Helical" evidence="1">
    <location>
        <begin position="7"/>
        <end position="34"/>
    </location>
</feature>
<organism evidence="3 4">
    <name type="scientific">Virgibacillus siamensis</name>
    <dbReference type="NCBI Taxonomy" id="480071"/>
    <lineage>
        <taxon>Bacteria</taxon>
        <taxon>Bacillati</taxon>
        <taxon>Bacillota</taxon>
        <taxon>Bacilli</taxon>
        <taxon>Bacillales</taxon>
        <taxon>Bacillaceae</taxon>
        <taxon>Virgibacillus</taxon>
    </lineage>
</organism>
<dbReference type="SUPFAM" id="SSF48317">
    <property type="entry name" value="Acid phosphatase/Vanadium-dependent haloperoxidase"/>
    <property type="match status" value="1"/>
</dbReference>
<proteinExistence type="predicted"/>
<evidence type="ECO:0000259" key="2">
    <source>
        <dbReference type="SMART" id="SM00014"/>
    </source>
</evidence>
<feature type="transmembrane region" description="Helical" evidence="1">
    <location>
        <begin position="54"/>
        <end position="81"/>
    </location>
</feature>
<dbReference type="Proteomes" id="UP001500866">
    <property type="component" value="Unassembled WGS sequence"/>
</dbReference>